<evidence type="ECO:0000256" key="6">
    <source>
        <dbReference type="ARBA" id="ARBA00022989"/>
    </source>
</evidence>
<dbReference type="Pfam" id="PF08263">
    <property type="entry name" value="LRRNT_2"/>
    <property type="match status" value="1"/>
</dbReference>
<dbReference type="Pfam" id="PF00560">
    <property type="entry name" value="LRR_1"/>
    <property type="match status" value="2"/>
</dbReference>
<dbReference type="PANTHER" id="PTHR48063">
    <property type="entry name" value="LRR RECEPTOR-LIKE KINASE"/>
    <property type="match status" value="1"/>
</dbReference>
<gene>
    <name evidence="10" type="ORF">CASFOL_012749</name>
</gene>
<evidence type="ECO:0000256" key="1">
    <source>
        <dbReference type="ARBA" id="ARBA00004479"/>
    </source>
</evidence>
<keyword evidence="3" id="KW-0812">Transmembrane</keyword>
<name>A0ABD3DLR7_9LAMI</name>
<keyword evidence="8" id="KW-0325">Glycoprotein</keyword>
<evidence type="ECO:0000256" key="5">
    <source>
        <dbReference type="ARBA" id="ARBA00022737"/>
    </source>
</evidence>
<dbReference type="SUPFAM" id="SSF52058">
    <property type="entry name" value="L domain-like"/>
    <property type="match status" value="1"/>
</dbReference>
<organism evidence="10 11">
    <name type="scientific">Castilleja foliolosa</name>
    <dbReference type="NCBI Taxonomy" id="1961234"/>
    <lineage>
        <taxon>Eukaryota</taxon>
        <taxon>Viridiplantae</taxon>
        <taxon>Streptophyta</taxon>
        <taxon>Embryophyta</taxon>
        <taxon>Tracheophyta</taxon>
        <taxon>Spermatophyta</taxon>
        <taxon>Magnoliopsida</taxon>
        <taxon>eudicotyledons</taxon>
        <taxon>Gunneridae</taxon>
        <taxon>Pentapetalae</taxon>
        <taxon>asterids</taxon>
        <taxon>lamiids</taxon>
        <taxon>Lamiales</taxon>
        <taxon>Orobanchaceae</taxon>
        <taxon>Pedicularideae</taxon>
        <taxon>Castillejinae</taxon>
        <taxon>Castilleja</taxon>
    </lineage>
</organism>
<evidence type="ECO:0000256" key="8">
    <source>
        <dbReference type="ARBA" id="ARBA00023180"/>
    </source>
</evidence>
<keyword evidence="2" id="KW-0433">Leucine-rich repeat</keyword>
<feature type="domain" description="Leucine-rich repeat-containing N-terminal plant-type" evidence="9">
    <location>
        <begin position="33"/>
        <end position="70"/>
    </location>
</feature>
<sequence>MTKLTLSSSQTGILVFLFFVLLFLGDTKKTIPNTERTILFGFKKYWLNPSSLDDWNQSTDHCKWSGITCTNGRVTKLIIPDGNITGTLPPTICDLKNLVHIDLQWNYIPGPFPTVLYKCSKLEHLDLSQNYFIGTIPHDINRLSSNLQYLSLTGNNYTGDIPASIGSFPKLKSLQLVQNLFNGSFPPEIGNF</sequence>
<dbReference type="InterPro" id="IPR032675">
    <property type="entry name" value="LRR_dom_sf"/>
</dbReference>
<dbReference type="AlphaFoldDB" id="A0ABD3DLR7"/>
<proteinExistence type="predicted"/>
<dbReference type="PANTHER" id="PTHR48063:SF29">
    <property type="entry name" value="LRR RECEPTOR-LIKE KINASE FAMILY PROTEIN"/>
    <property type="match status" value="1"/>
</dbReference>
<evidence type="ECO:0000256" key="2">
    <source>
        <dbReference type="ARBA" id="ARBA00022614"/>
    </source>
</evidence>
<dbReference type="InterPro" id="IPR013210">
    <property type="entry name" value="LRR_N_plant-typ"/>
</dbReference>
<evidence type="ECO:0000256" key="7">
    <source>
        <dbReference type="ARBA" id="ARBA00023136"/>
    </source>
</evidence>
<dbReference type="InterPro" id="IPR001611">
    <property type="entry name" value="Leu-rich_rpt"/>
</dbReference>
<dbReference type="Gene3D" id="3.80.10.10">
    <property type="entry name" value="Ribonuclease Inhibitor"/>
    <property type="match status" value="2"/>
</dbReference>
<protein>
    <recommendedName>
        <fullName evidence="9">Leucine-rich repeat-containing N-terminal plant-type domain-containing protein</fullName>
    </recommendedName>
</protein>
<reference evidence="11" key="1">
    <citation type="journal article" date="2024" name="IScience">
        <title>Strigolactones Initiate the Formation of Haustorium-like Structures in Castilleja.</title>
        <authorList>
            <person name="Buerger M."/>
            <person name="Peterson D."/>
            <person name="Chory J."/>
        </authorList>
    </citation>
    <scope>NUCLEOTIDE SEQUENCE [LARGE SCALE GENOMIC DNA]</scope>
</reference>
<keyword evidence="11" id="KW-1185">Reference proteome</keyword>
<dbReference type="InterPro" id="IPR046956">
    <property type="entry name" value="RLP23-like"/>
</dbReference>
<dbReference type="Proteomes" id="UP001632038">
    <property type="component" value="Unassembled WGS sequence"/>
</dbReference>
<comment type="subcellular location">
    <subcellularLocation>
        <location evidence="1">Membrane</location>
        <topology evidence="1">Single-pass type I membrane protein</topology>
    </subcellularLocation>
</comment>
<evidence type="ECO:0000256" key="4">
    <source>
        <dbReference type="ARBA" id="ARBA00022729"/>
    </source>
</evidence>
<evidence type="ECO:0000313" key="11">
    <source>
        <dbReference type="Proteomes" id="UP001632038"/>
    </source>
</evidence>
<comment type="caution">
    <text evidence="10">The sequence shown here is derived from an EMBL/GenBank/DDBJ whole genome shotgun (WGS) entry which is preliminary data.</text>
</comment>
<keyword evidence="6" id="KW-1133">Transmembrane helix</keyword>
<accession>A0ABD3DLR7</accession>
<evidence type="ECO:0000259" key="9">
    <source>
        <dbReference type="Pfam" id="PF08263"/>
    </source>
</evidence>
<dbReference type="EMBL" id="JAVIJP010000016">
    <property type="protein sequence ID" value="KAL3641934.1"/>
    <property type="molecule type" value="Genomic_DNA"/>
</dbReference>
<keyword evidence="5" id="KW-0677">Repeat</keyword>
<dbReference type="GO" id="GO:0016020">
    <property type="term" value="C:membrane"/>
    <property type="evidence" value="ECO:0007669"/>
    <property type="project" value="UniProtKB-SubCell"/>
</dbReference>
<evidence type="ECO:0000313" key="10">
    <source>
        <dbReference type="EMBL" id="KAL3641934.1"/>
    </source>
</evidence>
<dbReference type="FunFam" id="3.80.10.10:FF:000077">
    <property type="entry name" value="LRR receptor-like serine/threonine-protein kinase ERL1"/>
    <property type="match status" value="1"/>
</dbReference>
<evidence type="ECO:0000256" key="3">
    <source>
        <dbReference type="ARBA" id="ARBA00022692"/>
    </source>
</evidence>
<keyword evidence="7" id="KW-0472">Membrane</keyword>
<keyword evidence="4" id="KW-0732">Signal</keyword>